<reference evidence="1" key="1">
    <citation type="submission" date="2020-04" db="EMBL/GenBank/DDBJ databases">
        <authorList>
            <person name="Chiriac C."/>
            <person name="Salcher M."/>
            <person name="Ghai R."/>
            <person name="Kavagutti S V."/>
        </authorList>
    </citation>
    <scope>NUCLEOTIDE SEQUENCE</scope>
</reference>
<organism evidence="1">
    <name type="scientific">uncultured Caudovirales phage</name>
    <dbReference type="NCBI Taxonomy" id="2100421"/>
    <lineage>
        <taxon>Viruses</taxon>
        <taxon>Duplodnaviria</taxon>
        <taxon>Heunggongvirae</taxon>
        <taxon>Uroviricota</taxon>
        <taxon>Caudoviricetes</taxon>
        <taxon>Peduoviridae</taxon>
        <taxon>Maltschvirus</taxon>
        <taxon>Maltschvirus maltsch</taxon>
    </lineage>
</organism>
<dbReference type="EMBL" id="LR796188">
    <property type="protein sequence ID" value="CAB4125625.1"/>
    <property type="molecule type" value="Genomic_DNA"/>
</dbReference>
<name>A0A6J5KWM1_9CAUD</name>
<protein>
    <submittedName>
        <fullName evidence="1">Uncharacterized protein</fullName>
    </submittedName>
</protein>
<evidence type="ECO:0000313" key="1">
    <source>
        <dbReference type="EMBL" id="CAB4125625.1"/>
    </source>
</evidence>
<proteinExistence type="predicted"/>
<accession>A0A6J5KWM1</accession>
<sequence length="61" mass="6878">MRPATTVETLHTLHTLWRKKQMETAQVKHLLKTSCFLELTSITNGGITADSMDGKSKYSIK</sequence>
<gene>
    <name evidence="1" type="ORF">UFOVP54_186</name>
</gene>